<reference evidence="2 3" key="1">
    <citation type="submission" date="2019-03" db="EMBL/GenBank/DDBJ databases">
        <title>First draft genome of Liparis tanakae, snailfish: a comprehensive survey of snailfish specific genes.</title>
        <authorList>
            <person name="Kim W."/>
            <person name="Song I."/>
            <person name="Jeong J.-H."/>
            <person name="Kim D."/>
            <person name="Kim S."/>
            <person name="Ryu S."/>
            <person name="Song J.Y."/>
            <person name="Lee S.K."/>
        </authorList>
    </citation>
    <scope>NUCLEOTIDE SEQUENCE [LARGE SCALE GENOMIC DNA]</scope>
    <source>
        <tissue evidence="2">Muscle</tissue>
    </source>
</reference>
<evidence type="ECO:0000256" key="1">
    <source>
        <dbReference type="SAM" id="MobiDB-lite"/>
    </source>
</evidence>
<organism evidence="2 3">
    <name type="scientific">Liparis tanakae</name>
    <name type="common">Tanaka's snailfish</name>
    <dbReference type="NCBI Taxonomy" id="230148"/>
    <lineage>
        <taxon>Eukaryota</taxon>
        <taxon>Metazoa</taxon>
        <taxon>Chordata</taxon>
        <taxon>Craniata</taxon>
        <taxon>Vertebrata</taxon>
        <taxon>Euteleostomi</taxon>
        <taxon>Actinopterygii</taxon>
        <taxon>Neopterygii</taxon>
        <taxon>Teleostei</taxon>
        <taxon>Neoteleostei</taxon>
        <taxon>Acanthomorphata</taxon>
        <taxon>Eupercaria</taxon>
        <taxon>Perciformes</taxon>
        <taxon>Cottioidei</taxon>
        <taxon>Cottales</taxon>
        <taxon>Liparidae</taxon>
        <taxon>Liparis</taxon>
    </lineage>
</organism>
<keyword evidence="3" id="KW-1185">Reference proteome</keyword>
<protein>
    <submittedName>
        <fullName evidence="2">Uncharacterized protein</fullName>
    </submittedName>
</protein>
<comment type="caution">
    <text evidence="2">The sequence shown here is derived from an EMBL/GenBank/DDBJ whole genome shotgun (WGS) entry which is preliminary data.</text>
</comment>
<sequence length="70" mass="8020">MNEHQGKTSTNMVVHPPCTYSIFSSQLGAKKVHVHRKRNMLLLYQSKQDKAQRRRQRSGDEPDNSPRGSA</sequence>
<feature type="region of interest" description="Disordered" evidence="1">
    <location>
        <begin position="43"/>
        <end position="70"/>
    </location>
</feature>
<name>A0A4Z2H5E1_9TELE</name>
<dbReference type="EMBL" id="SRLO01000322">
    <property type="protein sequence ID" value="TNN61078.1"/>
    <property type="molecule type" value="Genomic_DNA"/>
</dbReference>
<accession>A0A4Z2H5E1</accession>
<dbReference type="Proteomes" id="UP000314294">
    <property type="component" value="Unassembled WGS sequence"/>
</dbReference>
<proteinExistence type="predicted"/>
<evidence type="ECO:0000313" key="2">
    <source>
        <dbReference type="EMBL" id="TNN61078.1"/>
    </source>
</evidence>
<dbReference type="AlphaFoldDB" id="A0A4Z2H5E1"/>
<gene>
    <name evidence="2" type="ORF">EYF80_028731</name>
</gene>
<evidence type="ECO:0000313" key="3">
    <source>
        <dbReference type="Proteomes" id="UP000314294"/>
    </source>
</evidence>